<dbReference type="AlphaFoldDB" id="A0A2D2D7P7"/>
<keyword evidence="4" id="KW-0614">Plasmid</keyword>
<evidence type="ECO:0000256" key="2">
    <source>
        <dbReference type="ARBA" id="ARBA00022695"/>
    </source>
</evidence>
<dbReference type="SUPFAM" id="SSF52374">
    <property type="entry name" value="Nucleotidylyl transferase"/>
    <property type="match status" value="1"/>
</dbReference>
<reference evidence="5" key="1">
    <citation type="submission" date="2017-10" db="EMBL/GenBank/DDBJ databases">
        <title>Completed PacBio SMRT sequence of Methylosinus trichosporium OB3b reveals presence of a third large plasmid.</title>
        <authorList>
            <person name="Charles T.C."/>
            <person name="Lynch M.D.J."/>
            <person name="Heil J.R."/>
            <person name="Cheng J."/>
        </authorList>
    </citation>
    <scope>NUCLEOTIDE SEQUENCE [LARGE SCALE GENOMIC DNA]</scope>
    <source>
        <strain evidence="5">OB3b</strain>
        <plasmid evidence="5">pob3b3</plasmid>
    </source>
</reference>
<dbReference type="Pfam" id="PF01467">
    <property type="entry name" value="CTP_transf_like"/>
    <property type="match status" value="1"/>
</dbReference>
<dbReference type="Gene3D" id="3.90.79.10">
    <property type="entry name" value="Nucleoside Triphosphate Pyrophosphohydrolase"/>
    <property type="match status" value="1"/>
</dbReference>
<dbReference type="EMBL" id="CP023740">
    <property type="protein sequence ID" value="ATQ70993.1"/>
    <property type="molecule type" value="Genomic_DNA"/>
</dbReference>
<keyword evidence="1" id="KW-0808">Transferase</keyword>
<dbReference type="Gene3D" id="3.40.50.620">
    <property type="entry name" value="HUPs"/>
    <property type="match status" value="1"/>
</dbReference>
<evidence type="ECO:0000313" key="5">
    <source>
        <dbReference type="Proteomes" id="UP000230709"/>
    </source>
</evidence>
<feature type="domain" description="Nudix hydrolase" evidence="3">
    <location>
        <begin position="210"/>
        <end position="354"/>
    </location>
</feature>
<evidence type="ECO:0000259" key="3">
    <source>
        <dbReference type="PROSITE" id="PS51462"/>
    </source>
</evidence>
<geneLocation type="plasmid" evidence="5">
    <name>pob3b3</name>
</geneLocation>
<dbReference type="GO" id="GO:0016779">
    <property type="term" value="F:nucleotidyltransferase activity"/>
    <property type="evidence" value="ECO:0007669"/>
    <property type="project" value="UniProtKB-KW"/>
</dbReference>
<name>A0A2D2D7P7_METT3</name>
<dbReference type="PANTHER" id="PTHR21342">
    <property type="entry name" value="PHOSPHOPANTETHEINE ADENYLYLTRANSFERASE"/>
    <property type="match status" value="1"/>
</dbReference>
<gene>
    <name evidence="4" type="ORF">CQW49_23915</name>
</gene>
<keyword evidence="5" id="KW-1185">Reference proteome</keyword>
<keyword evidence="2" id="KW-0548">Nucleotidyltransferase</keyword>
<evidence type="ECO:0000256" key="1">
    <source>
        <dbReference type="ARBA" id="ARBA00022679"/>
    </source>
</evidence>
<dbReference type="CDD" id="cd18873">
    <property type="entry name" value="NUDIX_NadM_like"/>
    <property type="match status" value="1"/>
</dbReference>
<dbReference type="NCBIfam" id="TIGR00125">
    <property type="entry name" value="cyt_tran_rel"/>
    <property type="match status" value="1"/>
</dbReference>
<evidence type="ECO:0000313" key="4">
    <source>
        <dbReference type="EMBL" id="ATQ70993.1"/>
    </source>
</evidence>
<dbReference type="STRING" id="595536.GCA_000178815_00115"/>
<dbReference type="InterPro" id="IPR004821">
    <property type="entry name" value="Cyt_trans-like"/>
</dbReference>
<dbReference type="Proteomes" id="UP000230709">
    <property type="component" value="Plasmid pOB3b3"/>
</dbReference>
<dbReference type="InterPro" id="IPR015797">
    <property type="entry name" value="NUDIX_hydrolase-like_dom_sf"/>
</dbReference>
<proteinExistence type="predicted"/>
<dbReference type="InterPro" id="IPR014729">
    <property type="entry name" value="Rossmann-like_a/b/a_fold"/>
</dbReference>
<dbReference type="PANTHER" id="PTHR21342:SF0">
    <property type="entry name" value="BIFUNCTIONAL NMN ADENYLYLTRANSFERASE_NUDIX HYDROLASE"/>
    <property type="match status" value="1"/>
</dbReference>
<dbReference type="PROSITE" id="PS51462">
    <property type="entry name" value="NUDIX"/>
    <property type="match status" value="1"/>
</dbReference>
<sequence length="359" mass="40208">MSASAQKHDYLVFIGRFQPLHNGHLHVMRKALAAGRKLIVLVGSSNAARSPRNPFTYEERRDTILAARGAIEAAPDRILVRPLPDFLYNDRAWIAHVQRSVDEAIAEDGGSERASVGLIGHSKDKSSYYLRMFPNWDAVDVPTQHGTLNSTDLREDYLRRAPRIPDAPLCPAETSEFLARFMLTDAFKWLVGETEFYRDYKAAWGKTPYPVFINCVDAVVVQSGHILLVERARRPGAGLLALPGGHVDPNESFRDAAVRELKEETKISDQKGEIPPAMLASFIDETKTRLFDHPDRSERGRVVTQAFLFDLPARKPMFSVRGDDDAASASWHELGRLSADQFFEDHAAIIREMTGALID</sequence>
<dbReference type="RefSeq" id="WP_003615646.1">
    <property type="nucleotide sequence ID" value="NZ_ADVE02000003.1"/>
</dbReference>
<accession>A0A2D2D7P7</accession>
<dbReference type="Pfam" id="PF00293">
    <property type="entry name" value="NUDIX"/>
    <property type="match status" value="1"/>
</dbReference>
<dbReference type="SUPFAM" id="SSF55811">
    <property type="entry name" value="Nudix"/>
    <property type="match status" value="1"/>
</dbReference>
<dbReference type="InterPro" id="IPR000086">
    <property type="entry name" value="NUDIX_hydrolase_dom"/>
</dbReference>
<organism evidence="4 5">
    <name type="scientific">Methylosinus trichosporium (strain ATCC 35070 / NCIMB 11131 / UNIQEM 75 / OB3b)</name>
    <dbReference type="NCBI Taxonomy" id="595536"/>
    <lineage>
        <taxon>Bacteria</taxon>
        <taxon>Pseudomonadati</taxon>
        <taxon>Pseudomonadota</taxon>
        <taxon>Alphaproteobacteria</taxon>
        <taxon>Hyphomicrobiales</taxon>
        <taxon>Methylocystaceae</taxon>
        <taxon>Methylosinus</taxon>
    </lineage>
</organism>
<protein>
    <submittedName>
        <fullName evidence="4">ADP-ribose pyrophosphatase</fullName>
    </submittedName>
</protein>
<dbReference type="KEGG" id="mtw:CQW49_23915"/>